<dbReference type="GO" id="GO:0000166">
    <property type="term" value="F:nucleotide binding"/>
    <property type="evidence" value="ECO:0007669"/>
    <property type="project" value="InterPro"/>
</dbReference>
<dbReference type="Proteomes" id="UP000696573">
    <property type="component" value="Unassembled WGS sequence"/>
</dbReference>
<dbReference type="AlphaFoldDB" id="A0A9N9YLB3"/>
<protein>
    <recommendedName>
        <fullName evidence="6">NAD binding Rossmann fold oxidoreductase</fullName>
    </recommendedName>
</protein>
<dbReference type="GO" id="GO:0006740">
    <property type="term" value="P:NADPH regeneration"/>
    <property type="evidence" value="ECO:0007669"/>
    <property type="project" value="TreeGrafter"/>
</dbReference>
<dbReference type="OrthoDB" id="446809at2759"/>
<feature type="domain" description="Gfo/Idh/MocA-like oxidoreductase N-terminal" evidence="2">
    <location>
        <begin position="7"/>
        <end position="121"/>
    </location>
</feature>
<evidence type="ECO:0000259" key="2">
    <source>
        <dbReference type="Pfam" id="PF01408"/>
    </source>
</evidence>
<dbReference type="InterPro" id="IPR036291">
    <property type="entry name" value="NAD(P)-bd_dom_sf"/>
</dbReference>
<evidence type="ECO:0000259" key="3">
    <source>
        <dbReference type="Pfam" id="PF22725"/>
    </source>
</evidence>
<evidence type="ECO:0000256" key="1">
    <source>
        <dbReference type="ARBA" id="ARBA00010928"/>
    </source>
</evidence>
<comment type="similarity">
    <text evidence="1">Belongs to the Gfo/Idh/MocA family.</text>
</comment>
<evidence type="ECO:0000313" key="5">
    <source>
        <dbReference type="Proteomes" id="UP000696573"/>
    </source>
</evidence>
<dbReference type="SUPFAM" id="SSF51735">
    <property type="entry name" value="NAD(P)-binding Rossmann-fold domains"/>
    <property type="match status" value="1"/>
</dbReference>
<dbReference type="Gene3D" id="3.40.50.720">
    <property type="entry name" value="NAD(P)-binding Rossmann-like Domain"/>
    <property type="match status" value="1"/>
</dbReference>
<evidence type="ECO:0008006" key="6">
    <source>
        <dbReference type="Google" id="ProtNLM"/>
    </source>
</evidence>
<dbReference type="SUPFAM" id="SSF55347">
    <property type="entry name" value="Glyceraldehyde-3-phosphate dehydrogenase-like, C-terminal domain"/>
    <property type="match status" value="1"/>
</dbReference>
<comment type="caution">
    <text evidence="4">The sequence shown here is derived from an EMBL/GenBank/DDBJ whole genome shotgun (WGS) entry which is preliminary data.</text>
</comment>
<feature type="domain" description="GFO/IDH/MocA-like oxidoreductase" evidence="3">
    <location>
        <begin position="137"/>
        <end position="285"/>
    </location>
</feature>
<organism evidence="4 5">
    <name type="scientific">Clonostachys rhizophaga</name>
    <dbReference type="NCBI Taxonomy" id="160324"/>
    <lineage>
        <taxon>Eukaryota</taxon>
        <taxon>Fungi</taxon>
        <taxon>Dikarya</taxon>
        <taxon>Ascomycota</taxon>
        <taxon>Pezizomycotina</taxon>
        <taxon>Sordariomycetes</taxon>
        <taxon>Hypocreomycetidae</taxon>
        <taxon>Hypocreales</taxon>
        <taxon>Bionectriaceae</taxon>
        <taxon>Clonostachys</taxon>
    </lineage>
</organism>
<dbReference type="GO" id="GO:0016491">
    <property type="term" value="F:oxidoreductase activity"/>
    <property type="evidence" value="ECO:0007669"/>
    <property type="project" value="TreeGrafter"/>
</dbReference>
<proteinExistence type="inferred from homology"/>
<gene>
    <name evidence="4" type="ORF">CRHIZ90672A_00004139</name>
</gene>
<reference evidence="4" key="1">
    <citation type="submission" date="2021-10" db="EMBL/GenBank/DDBJ databases">
        <authorList>
            <person name="Piombo E."/>
        </authorList>
    </citation>
    <scope>NUCLEOTIDE SEQUENCE</scope>
</reference>
<keyword evidence="5" id="KW-1185">Reference proteome</keyword>
<dbReference type="InterPro" id="IPR055170">
    <property type="entry name" value="GFO_IDH_MocA-like_dom"/>
</dbReference>
<dbReference type="EMBL" id="CABFNQ020000676">
    <property type="protein sequence ID" value="CAH0022330.1"/>
    <property type="molecule type" value="Genomic_DNA"/>
</dbReference>
<dbReference type="PANTHER" id="PTHR42840">
    <property type="entry name" value="NAD(P)-BINDING ROSSMANN-FOLD SUPERFAMILY PROTEIN-RELATED"/>
    <property type="match status" value="1"/>
</dbReference>
<dbReference type="PANTHER" id="PTHR42840:SF10">
    <property type="entry name" value="BINDING ROSSMANN FOLD OXIDOREDUCTASE, PUTATIVE-RELATED"/>
    <property type="match status" value="1"/>
</dbReference>
<sequence>MASQPRLKIALIGLGRLGAIRARILAFQQPRIELVAACDTKPGSDEFVTQNLPPSVKYYADPEDCMKNSGAQAVLISTATATHAPLICLALDLGLHVMCEKPIAVDVITTEEVLAKAKSKPHLKFLVPFCRRYDDSYRAAKELVEKGELGEIHAVETTCLDQQDPTGFFVTFSAQSGGIFVDMGVHDVSLLLMLIIQMYANTKDQIDIGRYYLNVTSGLKNPKKQVNRVIAMGQQAVYGELAKYGDCDNGWAMVEFANGKVLTSHLGRTLTNGFESCTRVCGTKAHSVVNGNSTINRVEIRDGHGVRTATTPDAFVLYDKSFINDLAELATAVLDGKPLTCTPDDAYEAAKIATALQYSFRNGVPVFFDDEGQPIMEVPKTSGN</sequence>
<dbReference type="Pfam" id="PF22725">
    <property type="entry name" value="GFO_IDH_MocA_C3"/>
    <property type="match status" value="1"/>
</dbReference>
<dbReference type="GO" id="GO:0005737">
    <property type="term" value="C:cytoplasm"/>
    <property type="evidence" value="ECO:0007669"/>
    <property type="project" value="TreeGrafter"/>
</dbReference>
<dbReference type="Pfam" id="PF01408">
    <property type="entry name" value="GFO_IDH_MocA"/>
    <property type="match status" value="1"/>
</dbReference>
<dbReference type="InterPro" id="IPR000683">
    <property type="entry name" value="Gfo/Idh/MocA-like_OxRdtase_N"/>
</dbReference>
<evidence type="ECO:0000313" key="4">
    <source>
        <dbReference type="EMBL" id="CAH0022330.1"/>
    </source>
</evidence>
<dbReference type="Gene3D" id="3.30.360.10">
    <property type="entry name" value="Dihydrodipicolinate Reductase, domain 2"/>
    <property type="match status" value="1"/>
</dbReference>
<accession>A0A9N9YLB3</accession>
<name>A0A9N9YLB3_9HYPO</name>